<keyword evidence="1" id="KW-0375">Hydrogen ion transport</keyword>
<feature type="transmembrane region" description="Helical" evidence="3">
    <location>
        <begin position="6"/>
        <end position="26"/>
    </location>
</feature>
<reference evidence="4 5" key="1">
    <citation type="submission" date="2019-07" db="EMBL/GenBank/DDBJ databases">
        <title>Whole genome shotgun sequence of Cerasibacillus quisquiliarum NBRC 102429.</title>
        <authorList>
            <person name="Hosoyama A."/>
            <person name="Uohara A."/>
            <person name="Ohji S."/>
            <person name="Ichikawa N."/>
        </authorList>
    </citation>
    <scope>NUCLEOTIDE SEQUENCE [LARGE SCALE GENOMIC DNA]</scope>
    <source>
        <strain evidence="4 5">NBRC 102429</strain>
    </source>
</reference>
<evidence type="ECO:0000313" key="5">
    <source>
        <dbReference type="Proteomes" id="UP000321491"/>
    </source>
</evidence>
<keyword evidence="2" id="KW-0813">Transport</keyword>
<dbReference type="OrthoDB" id="2875882at2"/>
<organism evidence="4 5">
    <name type="scientific">Cerasibacillus quisquiliarum</name>
    <dbReference type="NCBI Taxonomy" id="227865"/>
    <lineage>
        <taxon>Bacteria</taxon>
        <taxon>Bacillati</taxon>
        <taxon>Bacillota</taxon>
        <taxon>Bacilli</taxon>
        <taxon>Bacillales</taxon>
        <taxon>Bacillaceae</taxon>
        <taxon>Cerasibacillus</taxon>
    </lineage>
</organism>
<dbReference type="Proteomes" id="UP000321491">
    <property type="component" value="Unassembled WGS sequence"/>
</dbReference>
<keyword evidence="5" id="KW-1185">Reference proteome</keyword>
<protein>
    <submittedName>
        <fullName evidence="4">Uncharacterized protein</fullName>
    </submittedName>
</protein>
<feature type="transmembrane region" description="Helical" evidence="3">
    <location>
        <begin position="105"/>
        <end position="129"/>
    </location>
</feature>
<feature type="transmembrane region" description="Helical" evidence="3">
    <location>
        <begin position="38"/>
        <end position="61"/>
    </location>
</feature>
<dbReference type="AlphaFoldDB" id="A0A511V5B1"/>
<proteinExistence type="predicted"/>
<keyword evidence="3" id="KW-0812">Transmembrane</keyword>
<comment type="caution">
    <text evidence="4">The sequence shown here is derived from an EMBL/GenBank/DDBJ whole genome shotgun (WGS) entry which is preliminary data.</text>
</comment>
<evidence type="ECO:0000313" key="4">
    <source>
        <dbReference type="EMBL" id="GEN32392.1"/>
    </source>
</evidence>
<dbReference type="EMBL" id="BJXW01000041">
    <property type="protein sequence ID" value="GEN32392.1"/>
    <property type="molecule type" value="Genomic_DNA"/>
</dbReference>
<accession>A0A511V5B1</accession>
<dbReference type="GO" id="GO:1902600">
    <property type="term" value="P:proton transmembrane transport"/>
    <property type="evidence" value="ECO:0007669"/>
    <property type="project" value="UniProtKB-KW"/>
</dbReference>
<evidence type="ECO:0000256" key="2">
    <source>
        <dbReference type="ARBA" id="ARBA00023065"/>
    </source>
</evidence>
<dbReference type="RefSeq" id="WP_146938732.1">
    <property type="nucleotide sequence ID" value="NZ_BJXW01000041.1"/>
</dbReference>
<gene>
    <name evidence="4" type="ORF">CQU01_26300</name>
</gene>
<evidence type="ECO:0000256" key="1">
    <source>
        <dbReference type="ARBA" id="ARBA00022781"/>
    </source>
</evidence>
<feature type="transmembrane region" description="Helical" evidence="3">
    <location>
        <begin position="73"/>
        <end position="93"/>
    </location>
</feature>
<keyword evidence="3" id="KW-0472">Membrane</keyword>
<name>A0A511V5B1_9BACI</name>
<keyword evidence="2" id="KW-0406">Ion transport</keyword>
<dbReference type="Gene3D" id="1.20.20.10">
    <property type="entry name" value="F1F0 ATP synthase subunit C"/>
    <property type="match status" value="1"/>
</dbReference>
<dbReference type="InterPro" id="IPR038662">
    <property type="entry name" value="ATP_synth_F0_csu_sf"/>
</dbReference>
<evidence type="ECO:0000256" key="3">
    <source>
        <dbReference type="SAM" id="Phobius"/>
    </source>
</evidence>
<keyword evidence="3" id="KW-1133">Transmembrane helix</keyword>
<sequence length="134" mass="14847">MAPYVFMLATVINVVPIVFLFKVLISRLKEDTSLRHSITTKFFIGVAMIEVIPILLIVYGMMDQEKYPMSEMVIPGAVILLMMGLAGIAILLQRRIDVPAEAKETVNTFTFIALALAMSIPIISIVGLLTHLQQ</sequence>